<organism evidence="2 3">
    <name type="scientific">Geobacter pickeringii</name>
    <dbReference type="NCBI Taxonomy" id="345632"/>
    <lineage>
        <taxon>Bacteria</taxon>
        <taxon>Pseudomonadati</taxon>
        <taxon>Thermodesulfobacteriota</taxon>
        <taxon>Desulfuromonadia</taxon>
        <taxon>Geobacterales</taxon>
        <taxon>Geobacteraceae</taxon>
        <taxon>Geobacter</taxon>
    </lineage>
</organism>
<keyword evidence="1" id="KW-0732">Signal</keyword>
<protein>
    <submittedName>
        <fullName evidence="2">Uncharacterized protein</fullName>
    </submittedName>
</protein>
<dbReference type="RefSeq" id="WP_039743560.1">
    <property type="nucleotide sequence ID" value="NZ_CP009788.1"/>
</dbReference>
<dbReference type="STRING" id="345632.GPICK_12135"/>
<name>A0A0B5BFT7_9BACT</name>
<evidence type="ECO:0000313" key="3">
    <source>
        <dbReference type="Proteomes" id="UP000057609"/>
    </source>
</evidence>
<dbReference type="HOGENOM" id="CLU_1114558_0_0_7"/>
<feature type="chain" id="PRO_5002098974" evidence="1">
    <location>
        <begin position="25"/>
        <end position="268"/>
    </location>
</feature>
<feature type="signal peptide" evidence="1">
    <location>
        <begin position="1"/>
        <end position="24"/>
    </location>
</feature>
<dbReference type="OrthoDB" id="5394210at2"/>
<sequence>MKKAMKILSLATALFTMTTGVALATPSTQIWIPSTDIQPYKQFHLNIDNYFRASGVPKATTATRDANVMDIGPTVGILPFEKVQMEVGFDYLVAANDPNDNHPFSGNFKIGTPEDSLFKYSPALAVGMYNVGPTQSAANAPLVTSGQNIAYVLAARTLPEFGTVPSLGRISAGYYRGSKRALVSESPTSKPQNEGVLLSWDRTMSEISDKLWVAVDYMGGHNVDSATNIGFSWAFAKNVSVIFAYDIYKEKSLAGNNTFTTQLDINFP</sequence>
<dbReference type="EMBL" id="CP009788">
    <property type="protein sequence ID" value="AJE04004.1"/>
    <property type="molecule type" value="Genomic_DNA"/>
</dbReference>
<reference evidence="2 3" key="1">
    <citation type="journal article" date="2015" name="Genome Announc.">
        <title>Complete Genome of Geobacter pickeringii G13T, a Metal-Reducing Isolate from Sedimentary Kaolin Deposits.</title>
        <authorList>
            <person name="Badalamenti J.P."/>
            <person name="Bond D.R."/>
        </authorList>
    </citation>
    <scope>NUCLEOTIDE SEQUENCE [LARGE SCALE GENOMIC DNA]</scope>
    <source>
        <strain evidence="2 3">G13</strain>
    </source>
</reference>
<dbReference type="Proteomes" id="UP000057609">
    <property type="component" value="Chromosome"/>
</dbReference>
<dbReference type="KEGG" id="gpi:GPICK_12135"/>
<accession>A0A0B5BFT7</accession>
<proteinExistence type="predicted"/>
<dbReference type="AlphaFoldDB" id="A0A0B5BFT7"/>
<evidence type="ECO:0000313" key="2">
    <source>
        <dbReference type="EMBL" id="AJE04004.1"/>
    </source>
</evidence>
<keyword evidence="3" id="KW-1185">Reference proteome</keyword>
<evidence type="ECO:0000256" key="1">
    <source>
        <dbReference type="SAM" id="SignalP"/>
    </source>
</evidence>
<gene>
    <name evidence="2" type="ORF">GPICK_12135</name>
</gene>